<keyword evidence="3" id="KW-1185">Reference proteome</keyword>
<evidence type="ECO:0000313" key="3">
    <source>
        <dbReference type="Proteomes" id="UP000238937"/>
    </source>
</evidence>
<gene>
    <name evidence="2" type="ORF">C7B77_18035</name>
</gene>
<dbReference type="Pfam" id="PF21979">
    <property type="entry name" value="Hfq_1"/>
    <property type="match status" value="1"/>
</dbReference>
<evidence type="ECO:0000313" key="2">
    <source>
        <dbReference type="EMBL" id="PSB54472.1"/>
    </source>
</evidence>
<dbReference type="AlphaFoldDB" id="A0A2T1GB03"/>
<protein>
    <submittedName>
        <fullName evidence="2">RNA-binding protein hfq</fullName>
    </submittedName>
</protein>
<dbReference type="RefSeq" id="WP_106307855.1">
    <property type="nucleotide sequence ID" value="NZ_PVWO01000256.1"/>
</dbReference>
<proteinExistence type="predicted"/>
<evidence type="ECO:0000259" key="1">
    <source>
        <dbReference type="Pfam" id="PF21979"/>
    </source>
</evidence>
<organism evidence="2 3">
    <name type="scientific">Chamaesiphon polymorphus CCALA 037</name>
    <dbReference type="NCBI Taxonomy" id="2107692"/>
    <lineage>
        <taxon>Bacteria</taxon>
        <taxon>Bacillati</taxon>
        <taxon>Cyanobacteriota</taxon>
        <taxon>Cyanophyceae</taxon>
        <taxon>Gomontiellales</taxon>
        <taxon>Chamaesiphonaceae</taxon>
        <taxon>Chamaesiphon</taxon>
    </lineage>
</organism>
<dbReference type="InterPro" id="IPR053840">
    <property type="entry name" value="Hfq_1"/>
</dbReference>
<comment type="caution">
    <text evidence="2">The sequence shown here is derived from an EMBL/GenBank/DDBJ whole genome shotgun (WGS) entry which is preliminary data.</text>
</comment>
<name>A0A2T1GB03_9CYAN</name>
<sequence>MSELDINLPSTRQIQGAIKDKIEVSIKLVTGDVFAGRIVWQDPDCLFFTDANDRKTLIYRHAIAYIQHQ</sequence>
<dbReference type="Proteomes" id="UP000238937">
    <property type="component" value="Unassembled WGS sequence"/>
</dbReference>
<dbReference type="InterPro" id="IPR010920">
    <property type="entry name" value="LSM_dom_sf"/>
</dbReference>
<dbReference type="EMBL" id="PVWO01000256">
    <property type="protein sequence ID" value="PSB54472.1"/>
    <property type="molecule type" value="Genomic_DNA"/>
</dbReference>
<reference evidence="2 3" key="1">
    <citation type="submission" date="2018-03" db="EMBL/GenBank/DDBJ databases">
        <title>The ancient ancestry and fast evolution of plastids.</title>
        <authorList>
            <person name="Moore K.R."/>
            <person name="Magnabosco C."/>
            <person name="Momper L."/>
            <person name="Gold D.A."/>
            <person name="Bosak T."/>
            <person name="Fournier G.P."/>
        </authorList>
    </citation>
    <scope>NUCLEOTIDE SEQUENCE [LARGE SCALE GENOMIC DNA]</scope>
    <source>
        <strain evidence="2 3">CCALA 037</strain>
    </source>
</reference>
<dbReference type="NCBIfam" id="NF047718">
    <property type="entry name" value="Hfq_rel_Cyano"/>
    <property type="match status" value="1"/>
</dbReference>
<feature type="domain" description="Hfq-related" evidence="1">
    <location>
        <begin position="8"/>
        <end position="67"/>
    </location>
</feature>
<accession>A0A2T1GB03</accession>
<dbReference type="Gene3D" id="2.30.30.100">
    <property type="match status" value="1"/>
</dbReference>
<dbReference type="SUPFAM" id="SSF50182">
    <property type="entry name" value="Sm-like ribonucleoproteins"/>
    <property type="match status" value="1"/>
</dbReference>
<dbReference type="OrthoDB" id="573534at2"/>